<evidence type="ECO:0000259" key="1">
    <source>
        <dbReference type="Pfam" id="PF08044"/>
    </source>
</evidence>
<evidence type="ECO:0000313" key="2">
    <source>
        <dbReference type="EMBL" id="MDA0167352.1"/>
    </source>
</evidence>
<reference evidence="2" key="1">
    <citation type="submission" date="2022-10" db="EMBL/GenBank/DDBJ databases">
        <title>The WGS of Solirubrobacter ginsenosidimutans DSM 21036.</title>
        <authorList>
            <person name="Jiang Z."/>
        </authorList>
    </citation>
    <scope>NUCLEOTIDE SEQUENCE</scope>
    <source>
        <strain evidence="2">DSM 21036</strain>
    </source>
</reference>
<evidence type="ECO:0000313" key="3">
    <source>
        <dbReference type="Proteomes" id="UP001149140"/>
    </source>
</evidence>
<organism evidence="2 3">
    <name type="scientific">Solirubrobacter ginsenosidimutans</name>
    <dbReference type="NCBI Taxonomy" id="490573"/>
    <lineage>
        <taxon>Bacteria</taxon>
        <taxon>Bacillati</taxon>
        <taxon>Actinomycetota</taxon>
        <taxon>Thermoleophilia</taxon>
        <taxon>Solirubrobacterales</taxon>
        <taxon>Solirubrobacteraceae</taxon>
        <taxon>Solirubrobacter</taxon>
    </lineage>
</organism>
<dbReference type="PANTHER" id="PTHR40763">
    <property type="entry name" value="MEMBRANE PROTEIN-RELATED"/>
    <property type="match status" value="1"/>
</dbReference>
<proteinExistence type="predicted"/>
<dbReference type="PANTHER" id="PTHR40763:SF4">
    <property type="entry name" value="DUF1707 DOMAIN-CONTAINING PROTEIN"/>
    <property type="match status" value="1"/>
</dbReference>
<accession>A0A9X3N331</accession>
<dbReference type="Pfam" id="PF08044">
    <property type="entry name" value="DUF1707"/>
    <property type="match status" value="1"/>
</dbReference>
<gene>
    <name evidence="2" type="ORF">OM076_44240</name>
</gene>
<protein>
    <submittedName>
        <fullName evidence="2">DUF1707 domain-containing protein</fullName>
    </submittedName>
</protein>
<dbReference type="EMBL" id="JAPDOD010000104">
    <property type="protein sequence ID" value="MDA0167352.1"/>
    <property type="molecule type" value="Genomic_DNA"/>
</dbReference>
<feature type="domain" description="DUF1707" evidence="1">
    <location>
        <begin position="6"/>
        <end position="58"/>
    </location>
</feature>
<dbReference type="InterPro" id="IPR012551">
    <property type="entry name" value="DUF1707_SHOCT-like"/>
</dbReference>
<name>A0A9X3N331_9ACTN</name>
<comment type="caution">
    <text evidence="2">The sequence shown here is derived from an EMBL/GenBank/DDBJ whole genome shotgun (WGS) entry which is preliminary data.</text>
</comment>
<sequence>MGDLDVRASDAEREATVGRLNVAVGEGRLSLDEFSTRLDGAYAATTRGELEPLVADLPAGGGGAPPAAPASGKEWHVTPLGGMRREGAWRMPASTVAVTLIGGAKLDLRDAELAAPVVTVTKVSLIGGMRVTVPPGVRVEVSGFSLIGGKRVSDTPAPAGAPTLRIRGFGLIGGIRVRSSRD</sequence>
<keyword evidence="3" id="KW-1185">Reference proteome</keyword>
<dbReference type="RefSeq" id="WP_270046632.1">
    <property type="nucleotide sequence ID" value="NZ_JAPDOD010000104.1"/>
</dbReference>
<dbReference type="Proteomes" id="UP001149140">
    <property type="component" value="Unassembled WGS sequence"/>
</dbReference>
<dbReference type="AlphaFoldDB" id="A0A9X3N331"/>